<dbReference type="PANTHER" id="PTHR10900:SF77">
    <property type="entry name" value="FI19380P1"/>
    <property type="match status" value="1"/>
</dbReference>
<dbReference type="KEGG" id="smon:AWR27_12120"/>
<dbReference type="EMBL" id="CP014263">
    <property type="protein sequence ID" value="AQG80008.1"/>
    <property type="molecule type" value="Genomic_DNA"/>
</dbReference>
<reference evidence="2 3" key="1">
    <citation type="submission" date="2016-01" db="EMBL/GenBank/DDBJ databases">
        <authorList>
            <person name="Oliw E.H."/>
        </authorList>
    </citation>
    <scope>NUCLEOTIDE SEQUENCE [LARGE SCALE GENOMIC DNA]</scope>
    <source>
        <strain evidence="2 3">DY10</strain>
    </source>
</reference>
<feature type="domain" description="FAS1" evidence="1">
    <location>
        <begin position="326"/>
        <end position="457"/>
    </location>
</feature>
<accession>A0A1P9WXG8</accession>
<evidence type="ECO:0000313" key="2">
    <source>
        <dbReference type="EMBL" id="AQG80008.1"/>
    </source>
</evidence>
<evidence type="ECO:0000313" key="3">
    <source>
        <dbReference type="Proteomes" id="UP000187941"/>
    </source>
</evidence>
<dbReference type="Proteomes" id="UP000187941">
    <property type="component" value="Chromosome"/>
</dbReference>
<dbReference type="Gene3D" id="2.30.180.10">
    <property type="entry name" value="FAS1 domain"/>
    <property type="match status" value="4"/>
</dbReference>
<name>A0A1P9WXG8_9BACT</name>
<feature type="domain" description="FAS1" evidence="1">
    <location>
        <begin position="461"/>
        <end position="597"/>
    </location>
</feature>
<proteinExistence type="predicted"/>
<dbReference type="FunFam" id="2.30.180.10:FF:000032">
    <property type="entry name" value="Fasciclin domain-containing protein, putative"/>
    <property type="match status" value="2"/>
</dbReference>
<evidence type="ECO:0000259" key="1">
    <source>
        <dbReference type="PROSITE" id="PS50213"/>
    </source>
</evidence>
<dbReference type="GO" id="GO:0005615">
    <property type="term" value="C:extracellular space"/>
    <property type="evidence" value="ECO:0007669"/>
    <property type="project" value="TreeGrafter"/>
</dbReference>
<dbReference type="PROSITE" id="PS51257">
    <property type="entry name" value="PROKAR_LIPOPROTEIN"/>
    <property type="match status" value="1"/>
</dbReference>
<dbReference type="STRING" id="1178516.AWR27_12120"/>
<organism evidence="2 3">
    <name type="scientific">Spirosoma montaniterrae</name>
    <dbReference type="NCBI Taxonomy" id="1178516"/>
    <lineage>
        <taxon>Bacteria</taxon>
        <taxon>Pseudomonadati</taxon>
        <taxon>Bacteroidota</taxon>
        <taxon>Cytophagia</taxon>
        <taxon>Cytophagales</taxon>
        <taxon>Cytophagaceae</taxon>
        <taxon>Spirosoma</taxon>
    </lineage>
</organism>
<protein>
    <recommendedName>
        <fullName evidence="1">FAS1 domain-containing protein</fullName>
    </recommendedName>
</protein>
<dbReference type="PROSITE" id="PS50213">
    <property type="entry name" value="FAS1"/>
    <property type="match status" value="4"/>
</dbReference>
<dbReference type="SUPFAM" id="SSF82153">
    <property type="entry name" value="FAS1 domain"/>
    <property type="match status" value="4"/>
</dbReference>
<sequence length="599" mass="63926">MKLRLYFVQFAAYLLVAILFTATGCERALQPVEPVRASGARVRVNQTITELVVNNPNFSLLRDAVVRAGLADALASGDLTVFAPTNAAFEQAGLDANAISGADLNTLRNILLYHVIGNGRFFEEGIQPFLNGLTTLQGQQVQVVRRDGFSVNGNLVSTPDIETRNGVVHVIDNVLMPPSASTVELALANPNLTYLVAALQRLNQANPTLLNQLQSGEFTVFAPTNEAFQRAGFTTIDAVRTANTDFLSRVLTYHVIAGRRFTTQFNDGRVMTNQGNAITLTQWPGRSTVQGLGNAMPTTILMPNILTTTGVVHVINDVLLPDARPLVSITNLVVGNPEFSLLRTAVVRAGLADALASGNLTVFAPTNAAFRRAGFADENAINNADLNTLRNILLYHVIGGQRYETSNFNELLIGFTTLQGQQVQVTRRQGVSVNGAFVVQSNVFATNGIVHVIDNVLMPPMGTIVDAAVGNPNLTYLVAAVQRAGLASTLASNGPFTVFAPTNAAFQEAGFATIDAVRNADPAVLTRILLYHVTDNRTFESMLRGGELLTLGGVLNVSAASGVRPTVRGRGNSRASNIVAGNVVTTNGVVHVIDHVLLP</sequence>
<feature type="domain" description="FAS1" evidence="1">
    <location>
        <begin position="179"/>
        <end position="319"/>
    </location>
</feature>
<dbReference type="InterPro" id="IPR000782">
    <property type="entry name" value="FAS1_domain"/>
</dbReference>
<feature type="domain" description="FAS1" evidence="1">
    <location>
        <begin position="45"/>
        <end position="175"/>
    </location>
</feature>
<dbReference type="AlphaFoldDB" id="A0A1P9WXG8"/>
<dbReference type="InterPro" id="IPR036378">
    <property type="entry name" value="FAS1_dom_sf"/>
</dbReference>
<dbReference type="RefSeq" id="WP_077131437.1">
    <property type="nucleotide sequence ID" value="NZ_CP014263.1"/>
</dbReference>
<gene>
    <name evidence="2" type="ORF">AWR27_12120</name>
</gene>
<dbReference type="SMART" id="SM00554">
    <property type="entry name" value="FAS1"/>
    <property type="match status" value="4"/>
</dbReference>
<dbReference type="Pfam" id="PF02469">
    <property type="entry name" value="Fasciclin"/>
    <property type="match status" value="4"/>
</dbReference>
<keyword evidence="3" id="KW-1185">Reference proteome</keyword>
<dbReference type="OrthoDB" id="1119934at2"/>
<dbReference type="PANTHER" id="PTHR10900">
    <property type="entry name" value="PERIOSTIN-RELATED"/>
    <property type="match status" value="1"/>
</dbReference>
<dbReference type="InterPro" id="IPR050904">
    <property type="entry name" value="Adhesion/Biosynth-related"/>
</dbReference>